<protein>
    <submittedName>
        <fullName evidence="1">Inorganic pyrophosphatase</fullName>
    </submittedName>
</protein>
<proteinExistence type="predicted"/>
<evidence type="ECO:0000313" key="1">
    <source>
        <dbReference type="EMBL" id="MEM5947326.1"/>
    </source>
</evidence>
<sequence length="137" mass="15772">MKNLTSPERQNNPYFWEDLQELLKRSDIIIDRPRGFIHPDYPDFTYPLDYGYLAGTGGSDGAEVDIWLGSTEDITLNGILCTTDTRKKEAEIKLICSCTPQEISLLWQINNQEGMHAIYIPCPFENPIRKRPHTERA</sequence>
<name>A0ABU9UA36_9SPIR</name>
<evidence type="ECO:0000313" key="2">
    <source>
        <dbReference type="Proteomes" id="UP001466331"/>
    </source>
</evidence>
<reference evidence="1 2" key="1">
    <citation type="submission" date="2024-03" db="EMBL/GenBank/DDBJ databases">
        <title>Ignisphaera cupida sp. nov., a hyperthermophilic hydrolytic archaeon from a hot spring of Kamchatka, and proposal of Ignisphaeraceae fam. nov.</title>
        <authorList>
            <person name="Podosokorskaya O.A."/>
            <person name="Elcheninov A.G."/>
            <person name="Maltseva A.I."/>
            <person name="Zayulina K.S."/>
            <person name="Novikov A."/>
            <person name="Merkel A.Y."/>
        </authorList>
    </citation>
    <scope>NUCLEOTIDE SEQUENCE [LARGE SCALE GENOMIC DNA]</scope>
    <source>
        <strain evidence="1 2">38H-sp</strain>
    </source>
</reference>
<dbReference type="InterPro" id="IPR036649">
    <property type="entry name" value="Pyrophosphatase_sf"/>
</dbReference>
<keyword evidence="2" id="KW-1185">Reference proteome</keyword>
<dbReference type="EMBL" id="JBCHKQ010000001">
    <property type="protein sequence ID" value="MEM5947326.1"/>
    <property type="molecule type" value="Genomic_DNA"/>
</dbReference>
<organism evidence="1 2">
    <name type="scientific">Rarispira pelagica</name>
    <dbReference type="NCBI Taxonomy" id="3141764"/>
    <lineage>
        <taxon>Bacteria</taxon>
        <taxon>Pseudomonadati</taxon>
        <taxon>Spirochaetota</taxon>
        <taxon>Spirochaetia</taxon>
        <taxon>Winmispirales</taxon>
        <taxon>Winmispiraceae</taxon>
        <taxon>Rarispira</taxon>
    </lineage>
</organism>
<comment type="caution">
    <text evidence="1">The sequence shown here is derived from an EMBL/GenBank/DDBJ whole genome shotgun (WGS) entry which is preliminary data.</text>
</comment>
<gene>
    <name evidence="1" type="ORF">WKV44_02095</name>
</gene>
<dbReference type="RefSeq" id="WP_420068775.1">
    <property type="nucleotide sequence ID" value="NZ_JBCHKQ010000001.1"/>
</dbReference>
<dbReference type="Proteomes" id="UP001466331">
    <property type="component" value="Unassembled WGS sequence"/>
</dbReference>
<dbReference type="SUPFAM" id="SSF50324">
    <property type="entry name" value="Inorganic pyrophosphatase"/>
    <property type="match status" value="1"/>
</dbReference>
<accession>A0ABU9UA36</accession>